<dbReference type="EMBL" id="LLZZ01000053">
    <property type="protein sequence ID" value="KTB10466.1"/>
    <property type="molecule type" value="Genomic_DNA"/>
</dbReference>
<dbReference type="AlphaFoldDB" id="A0A0W0DF93"/>
<dbReference type="Pfam" id="PF08585">
    <property type="entry name" value="RMI1_N_C"/>
    <property type="match status" value="1"/>
</dbReference>
<dbReference type="OrthoDB" id="341511at2759"/>
<dbReference type="Gene3D" id="2.40.50.770">
    <property type="entry name" value="RecQ-mediated genome instability protein Rmi1, C-terminal domain"/>
    <property type="match status" value="1"/>
</dbReference>
<reference evidence="2 3" key="1">
    <citation type="submission" date="2015-10" db="EMBL/GenBank/DDBJ databases">
        <title>Draft genomes sequences of Candida glabrata isolates 1A, 1B, 2A, 2B, 3A and 3B.</title>
        <authorList>
            <person name="Haavelsrud O.E."/>
            <person name="Gaustad P."/>
        </authorList>
    </citation>
    <scope>NUCLEOTIDE SEQUENCE [LARGE SCALE GENOMIC DNA]</scope>
    <source>
        <strain evidence="2">910700640</strain>
    </source>
</reference>
<dbReference type="VEuPathDB" id="FungiDB:CAGL0J09482g"/>
<dbReference type="Proteomes" id="UP000054886">
    <property type="component" value="Unassembled WGS sequence"/>
</dbReference>
<name>A0A0W0DF93_CANGB</name>
<dbReference type="VEuPathDB" id="FungiDB:GVI51_J09317"/>
<dbReference type="GO" id="GO:0000724">
    <property type="term" value="P:double-strand break repair via homologous recombination"/>
    <property type="evidence" value="ECO:0007669"/>
    <property type="project" value="EnsemblFungi"/>
</dbReference>
<dbReference type="InterPro" id="IPR042470">
    <property type="entry name" value="RMI1_N_C_sf"/>
</dbReference>
<dbReference type="GO" id="GO:0043596">
    <property type="term" value="C:nuclear replication fork"/>
    <property type="evidence" value="ECO:0007669"/>
    <property type="project" value="EnsemblFungi"/>
</dbReference>
<evidence type="ECO:0000313" key="3">
    <source>
        <dbReference type="Proteomes" id="UP000054886"/>
    </source>
</evidence>
<dbReference type="VEuPathDB" id="FungiDB:GWK60_J09295"/>
<dbReference type="GO" id="GO:0000400">
    <property type="term" value="F:four-way junction DNA binding"/>
    <property type="evidence" value="ECO:0007669"/>
    <property type="project" value="EnsemblFungi"/>
</dbReference>
<feature type="domain" description="RecQ mediated genome instability protein 1 OB-fold" evidence="1">
    <location>
        <begin position="57"/>
        <end position="204"/>
    </location>
</feature>
<dbReference type="PhylomeDB" id="A0A0W0DF93"/>
<accession>A0A0W0DF93</accession>
<dbReference type="VEuPathDB" id="FungiDB:GW608_J09339"/>
<comment type="caution">
    <text evidence="2">The sequence shown here is derived from an EMBL/GenBank/DDBJ whole genome shotgun (WGS) entry which is preliminary data.</text>
</comment>
<dbReference type="GO" id="GO:0031422">
    <property type="term" value="C:RecQ family helicase-topoisomerase III complex"/>
    <property type="evidence" value="ECO:0007669"/>
    <property type="project" value="EnsemblFungi"/>
</dbReference>
<dbReference type="GO" id="GO:0003697">
    <property type="term" value="F:single-stranded DNA binding"/>
    <property type="evidence" value="ECO:0007669"/>
    <property type="project" value="EnsemblFungi"/>
</dbReference>
<sequence length="233" mass="26265">MSLSDILPNDITTITSLGSFKATPGTRENTIYQALCNVPWLDGLGRAQIIETKMLAVDRDLLFQIMMVENISKSKVTQIDDMKTTIDPRNQRVDRLHNSNPNGPSKKYKVINEVNIEEDDGNGSTESNGVIGGEKVMYKLTLQSRSGQIFYAINLKPISWPLAVLGSKIVIKKGTKFSRGMFLLAEDNAIFVGGMVKKWNEDKDLKILEYLETKANKENERLQALKDSRKRKR</sequence>
<dbReference type="VEuPathDB" id="FungiDB:B1J91_J09482g"/>
<organism evidence="2 3">
    <name type="scientific">Candida glabrata</name>
    <name type="common">Yeast</name>
    <name type="synonym">Torulopsis glabrata</name>
    <dbReference type="NCBI Taxonomy" id="5478"/>
    <lineage>
        <taxon>Eukaryota</taxon>
        <taxon>Fungi</taxon>
        <taxon>Dikarya</taxon>
        <taxon>Ascomycota</taxon>
        <taxon>Saccharomycotina</taxon>
        <taxon>Saccharomycetes</taxon>
        <taxon>Saccharomycetales</taxon>
        <taxon>Saccharomycetaceae</taxon>
        <taxon>Nakaseomyces</taxon>
    </lineage>
</organism>
<evidence type="ECO:0000313" key="2">
    <source>
        <dbReference type="EMBL" id="KTB10466.1"/>
    </source>
</evidence>
<gene>
    <name evidence="2" type="ORF">AO440_003171</name>
</gene>
<dbReference type="InterPro" id="IPR013894">
    <property type="entry name" value="RMI1_OB"/>
</dbReference>
<protein>
    <submittedName>
        <fullName evidence="2">RecQ-mediated genome instability protein 1</fullName>
    </submittedName>
</protein>
<dbReference type="GO" id="GO:0008047">
    <property type="term" value="F:enzyme activator activity"/>
    <property type="evidence" value="ECO:0007669"/>
    <property type="project" value="EnsemblFungi"/>
</dbReference>
<dbReference type="OMA" id="CEYLEAK"/>
<proteinExistence type="predicted"/>
<dbReference type="GO" id="GO:0006265">
    <property type="term" value="P:DNA topological change"/>
    <property type="evidence" value="ECO:0007669"/>
    <property type="project" value="EnsemblFungi"/>
</dbReference>
<evidence type="ECO:0000259" key="1">
    <source>
        <dbReference type="Pfam" id="PF08585"/>
    </source>
</evidence>